<dbReference type="InterPro" id="IPR025330">
    <property type="entry name" value="DUF4236"/>
</dbReference>
<sequence>MPVGFYSRKSVNAGPFRINVSKSGVGASVGVRGFRVGSGPRGTYVHVSAHGLHYRRMLSSSPRAQADATPRPATPLGGMDGADETGFDATRLVPTGPGDLLDQLSAASRYNALLPWGAVALVLTAAVAATSKLLWMPITVLAAGVPGLMWLWWWDRRNRTVAVAYEATGPISDWFNELVDGYRSVVALGGAWRVEASVSVAGTYGYKVSGGAETQISRKAVTRSSRPPRILHEHRRTDDLPRPPHTAVPT</sequence>
<evidence type="ECO:0000256" key="2">
    <source>
        <dbReference type="SAM" id="Phobius"/>
    </source>
</evidence>
<dbReference type="Pfam" id="PF14020">
    <property type="entry name" value="DUF4236"/>
    <property type="match status" value="1"/>
</dbReference>
<feature type="transmembrane region" description="Helical" evidence="2">
    <location>
        <begin position="134"/>
        <end position="153"/>
    </location>
</feature>
<evidence type="ECO:0000313" key="5">
    <source>
        <dbReference type="Proteomes" id="UP000321424"/>
    </source>
</evidence>
<keyword evidence="2" id="KW-0472">Membrane</keyword>
<organism evidence="4 5">
    <name type="scientific">Nocardia ninae NBRC 108245</name>
    <dbReference type="NCBI Taxonomy" id="1210091"/>
    <lineage>
        <taxon>Bacteria</taxon>
        <taxon>Bacillati</taxon>
        <taxon>Actinomycetota</taxon>
        <taxon>Actinomycetes</taxon>
        <taxon>Mycobacteriales</taxon>
        <taxon>Nocardiaceae</taxon>
        <taxon>Nocardia</taxon>
    </lineage>
</organism>
<comment type="caution">
    <text evidence="4">The sequence shown here is derived from an EMBL/GenBank/DDBJ whole genome shotgun (WGS) entry which is preliminary data.</text>
</comment>
<dbReference type="EMBL" id="BJXA01000034">
    <property type="protein sequence ID" value="GEM40242.1"/>
    <property type="molecule type" value="Genomic_DNA"/>
</dbReference>
<proteinExistence type="predicted"/>
<name>A0A511MHX7_9NOCA</name>
<protein>
    <recommendedName>
        <fullName evidence="3">DUF4236 domain-containing protein</fullName>
    </recommendedName>
</protein>
<reference evidence="4 5" key="1">
    <citation type="submission" date="2019-07" db="EMBL/GenBank/DDBJ databases">
        <title>Whole genome shotgun sequence of Nocardia ninae NBRC 108245.</title>
        <authorList>
            <person name="Hosoyama A."/>
            <person name="Uohara A."/>
            <person name="Ohji S."/>
            <person name="Ichikawa N."/>
        </authorList>
    </citation>
    <scope>NUCLEOTIDE SEQUENCE [LARGE SCALE GENOMIC DNA]</scope>
    <source>
        <strain evidence="4 5">NBRC 108245</strain>
    </source>
</reference>
<feature type="transmembrane region" description="Helical" evidence="2">
    <location>
        <begin position="110"/>
        <end position="128"/>
    </location>
</feature>
<dbReference type="Proteomes" id="UP000321424">
    <property type="component" value="Unassembled WGS sequence"/>
</dbReference>
<evidence type="ECO:0000256" key="1">
    <source>
        <dbReference type="SAM" id="MobiDB-lite"/>
    </source>
</evidence>
<keyword evidence="2" id="KW-1133">Transmembrane helix</keyword>
<gene>
    <name evidence="4" type="ORF">NN4_47610</name>
</gene>
<evidence type="ECO:0000313" key="4">
    <source>
        <dbReference type="EMBL" id="GEM40242.1"/>
    </source>
</evidence>
<feature type="region of interest" description="Disordered" evidence="1">
    <location>
        <begin position="217"/>
        <end position="250"/>
    </location>
</feature>
<dbReference type="AlphaFoldDB" id="A0A511MHX7"/>
<keyword evidence="5" id="KW-1185">Reference proteome</keyword>
<feature type="domain" description="DUF4236" evidence="3">
    <location>
        <begin position="8"/>
        <end position="55"/>
    </location>
</feature>
<evidence type="ECO:0000259" key="3">
    <source>
        <dbReference type="Pfam" id="PF14020"/>
    </source>
</evidence>
<keyword evidence="2" id="KW-0812">Transmembrane</keyword>
<accession>A0A511MHX7</accession>